<name>A0A814ZIL3_9BILA</name>
<dbReference type="Gene3D" id="2.60.120.680">
    <property type="entry name" value="GOLD domain"/>
    <property type="match status" value="1"/>
</dbReference>
<dbReference type="EMBL" id="CAJOBC010011837">
    <property type="protein sequence ID" value="CAF4009549.1"/>
    <property type="molecule type" value="Genomic_DNA"/>
</dbReference>
<organism evidence="2 4">
    <name type="scientific">Didymodactylos carnosus</name>
    <dbReference type="NCBI Taxonomy" id="1234261"/>
    <lineage>
        <taxon>Eukaryota</taxon>
        <taxon>Metazoa</taxon>
        <taxon>Spiralia</taxon>
        <taxon>Gnathifera</taxon>
        <taxon>Rotifera</taxon>
        <taxon>Eurotatoria</taxon>
        <taxon>Bdelloidea</taxon>
        <taxon>Philodinida</taxon>
        <taxon>Philodinidae</taxon>
        <taxon>Didymodactylos</taxon>
    </lineage>
</organism>
<evidence type="ECO:0000313" key="3">
    <source>
        <dbReference type="EMBL" id="CAF4009549.1"/>
    </source>
</evidence>
<evidence type="ECO:0000313" key="4">
    <source>
        <dbReference type="Proteomes" id="UP000663829"/>
    </source>
</evidence>
<comment type="caution">
    <text evidence="2">The sequence shown here is derived from an EMBL/GenBank/DDBJ whole genome shotgun (WGS) entry which is preliminary data.</text>
</comment>
<sequence length="1621" mass="189449">MTSLHSPKKKPEKSNTSLSKAVDNISQKLVSKDNSQVDFNSIYDNFQIIDKNEPGENHIWRIIDNSKVSIQQYKLMDNVDTYFYILYKLEKYAKKCTSSHGQIDILRTLIIEELQRVFSNTEGMKPNCTVQNESKLEQINYLSYIISNYDYTGRVELYLAFCKLSFQSKVFTNKEFTWMELLKQIEYLLQKGKIQLIDKYVRYYKAFKSFPIDKSTFRYLIDIEKPKLSYLQHYLKELDMNTYEFYYDFLKSFCKNVRNQYYSINEIAEFLYYLTAYEDSCKLYCEETFKYIQNLENISTMLVLLSNLPAKFIKYLVKYACIRLKSSSVHVFKTFFDQIIKHESKSLHKMLEKIFEVFVSSKLDNTNFNALLQVNESKTLLEIAVQISLSTDKSYMLLIIRRLLQSCSSLNTSVDIRITKLFELFADINASCCQLDPSKIVGDEWLINFVPRWPNDWIKLTQYTYQHLIIISKNNVWIIYIWEQLIRHSLFDSHSNNSEKSLESFDTWLFKTKIHPDANNDQLSLSLVSTVFYAGLPYLKNSTLPKIENTIKYLINAKQEMKYLTMLVEMNMKTFDTFSLSYCQIREEILSLNGNRSAYEEFTLPENIRILTLFNSSLFTGKKEVFEFPRIHQSLISFIPHLEKPKDIRLTDDLDIIVRRSCDWLKWFDSFINVFFPIVEWLATHQVQHADEVLQSIKRSQDINARLALLKETVVKISFLIEPLINHIHRLCCLFNCLTPITIVNAGITSRSADEFIKEMKRFGSNKVIEVSRQKSAQNFITIEDRQVVQWTLACEKSNCDVHVVYSTTKGYYKDIYKEKQATIDKNVLSGRLEVNESGILSLYIDNTQCYTSNSLWYSVRTLNLTPGYLFEGIFKDVLNKCSDTELTSSDVNRVLTHVFNYVDDLINGNISLSNLSKIQSSFYNDIDIDNEVYKLATSRSEHLDLDYQQQISKVCKYLKIYQYYSFIPTVLKCISTFHIVNENDLYINDLKTLIGEKTNSLKDISTLNKNLKDTFTGLENSHLELIKTTIDCAPLILLFKKYDLYSRDGQRRFFELKDTLTTQFQLQARNNLTLNALIITYTLCEPFCIRTTSLEEFIFRLRQLTNIDESLAYLNVCYMNIQTINTWLSTDASTLENAVITMEHLYKTGVVHVHLRQLLGDNSYFEITYHIKKTSKNDDMERDNICCKMSMLDFADHKRQLTFSNVDLVDMSSKKVMLVEQLELLKIIEKIYTLLQKLENLGHPHYQAIVKQYNIDDEPGKLSSILDSLKVIYMDKSQQYTDDDSTDYANQKQEELKIYVENCTRKVESYCISLDHAVNDWIHLLDEYRMSHILLNFYSNRQIMIMLILLTPNITRRQFLSKLYINHSWNQNEPQLTQQENELIFECLNHYLQSVRICESVNLSGSRNITKLIQQNQTDVSTKTCLTNLCVFLAGALSYNKQKPNHYNTITTSTNVSSVTKEQYLIKLNTHDVCSSSFDQTMDEETISTILNVFNNNFPCAFQILSGSTASEEDIVLFFKKIRIFVSETFIALDIDNMHHRLREILLTKQNELSKTMEPHAKVYYFSRHLIAQKGMKPWFIVQCSQTETLRSQMMSTYAHANIVRPSITVVTGKSGTVAS</sequence>
<proteinExistence type="predicted"/>
<evidence type="ECO:0000256" key="1">
    <source>
        <dbReference type="SAM" id="MobiDB-lite"/>
    </source>
</evidence>
<keyword evidence="4" id="KW-1185">Reference proteome</keyword>
<feature type="region of interest" description="Disordered" evidence="1">
    <location>
        <begin position="1"/>
        <end position="20"/>
    </location>
</feature>
<gene>
    <name evidence="2" type="ORF">GPM918_LOCUS25827</name>
    <name evidence="3" type="ORF">SRO942_LOCUS25877</name>
</gene>
<protein>
    <submittedName>
        <fullName evidence="2">Uncharacterized protein</fullName>
    </submittedName>
</protein>
<evidence type="ECO:0000313" key="2">
    <source>
        <dbReference type="EMBL" id="CAF1244594.1"/>
    </source>
</evidence>
<accession>A0A814ZIL3</accession>
<reference evidence="2" key="1">
    <citation type="submission" date="2021-02" db="EMBL/GenBank/DDBJ databases">
        <authorList>
            <person name="Nowell W R."/>
        </authorList>
    </citation>
    <scope>NUCLEOTIDE SEQUENCE</scope>
</reference>
<dbReference type="Proteomes" id="UP000681722">
    <property type="component" value="Unassembled WGS sequence"/>
</dbReference>
<dbReference type="EMBL" id="CAJNOQ010010163">
    <property type="protein sequence ID" value="CAF1244594.1"/>
    <property type="molecule type" value="Genomic_DNA"/>
</dbReference>
<dbReference type="Proteomes" id="UP000663829">
    <property type="component" value="Unassembled WGS sequence"/>
</dbReference>
<feature type="compositionally biased region" description="Basic residues" evidence="1">
    <location>
        <begin position="1"/>
        <end position="11"/>
    </location>
</feature>